<keyword evidence="13" id="KW-1185">Reference proteome</keyword>
<evidence type="ECO:0000256" key="3">
    <source>
        <dbReference type="ARBA" id="ARBA00023098"/>
    </source>
</evidence>
<dbReference type="PRINTS" id="PR00080">
    <property type="entry name" value="SDRFAMILY"/>
</dbReference>
<sequence>MSDKKTVLITGGAMGQGRTHAVAFAKEGYDCILLDMLDPTDERFAETVRMVEEAGGKALAIKTNICSTDEMETAFARAWDEFGRLDVVIANAGIINFNYTWDLTDAEVEKALAVNLEGTWRTDKYAALYMRKQGYGRIINISSVSGLKGTAKLATYCMTKFGIIGLTKTLALELQREGLPIYCNVVCPTKVRTPMCETEAYVDFVNSTMGKNFSSWQEMFEDEKNPGGLKFLNPEDITKMVLWLAESDEATKFNGREIVIDLGAML</sequence>
<dbReference type="RefSeq" id="WP_103264483.1">
    <property type="nucleotide sequence ID" value="NZ_CABMLE010000003.1"/>
</dbReference>
<name>A0A2K2UCE1_9ACTN</name>
<comment type="caution">
    <text evidence="12">The sequence shown here is derived from an EMBL/GenBank/DDBJ whole genome shotgun (WGS) entry which is preliminary data.</text>
</comment>
<gene>
    <name evidence="12" type="ORF">C2L71_03925</name>
</gene>
<keyword evidence="4" id="KW-0753">Steroid metabolism</keyword>
<dbReference type="Pfam" id="PF00106">
    <property type="entry name" value="adh_short"/>
    <property type="match status" value="1"/>
</dbReference>
<evidence type="ECO:0000256" key="9">
    <source>
        <dbReference type="ARBA" id="ARBA00067031"/>
    </source>
</evidence>
<evidence type="ECO:0000256" key="8">
    <source>
        <dbReference type="ARBA" id="ARBA00052953"/>
    </source>
</evidence>
<dbReference type="InterPro" id="IPR020904">
    <property type="entry name" value="Sc_DH/Rdtase_CS"/>
</dbReference>
<evidence type="ECO:0000256" key="7">
    <source>
        <dbReference type="ARBA" id="ARBA00052497"/>
    </source>
</evidence>
<keyword evidence="2" id="KW-0560">Oxidoreductase</keyword>
<comment type="catalytic activity">
    <reaction evidence="8">
        <text>3-oxo-5beta-cholan-24-oate + NADH + H(+) = isolithocholate + NAD(+)</text>
        <dbReference type="Rhea" id="RHEA:47508"/>
        <dbReference type="ChEBI" id="CHEBI:11867"/>
        <dbReference type="ChEBI" id="CHEBI:15378"/>
        <dbReference type="ChEBI" id="CHEBI:57540"/>
        <dbReference type="ChEBI" id="CHEBI:57945"/>
        <dbReference type="ChEBI" id="CHEBI:87728"/>
        <dbReference type="EC" id="1.1.1.391"/>
    </reaction>
    <physiologicalReaction direction="left-to-right" evidence="8">
        <dbReference type="Rhea" id="RHEA:47509"/>
    </physiologicalReaction>
</comment>
<evidence type="ECO:0000256" key="4">
    <source>
        <dbReference type="ARBA" id="ARBA00023221"/>
    </source>
</evidence>
<evidence type="ECO:0000313" key="13">
    <source>
        <dbReference type="Proteomes" id="UP000236197"/>
    </source>
</evidence>
<evidence type="ECO:0000256" key="10">
    <source>
        <dbReference type="ARBA" id="ARBA00081284"/>
    </source>
</evidence>
<dbReference type="InterPro" id="IPR002347">
    <property type="entry name" value="SDR_fam"/>
</dbReference>
<dbReference type="EMBL" id="PPEK01000003">
    <property type="protein sequence ID" value="PNV68005.1"/>
    <property type="molecule type" value="Genomic_DNA"/>
</dbReference>
<dbReference type="OrthoDB" id="5290708at2"/>
<dbReference type="CDD" id="cd05233">
    <property type="entry name" value="SDR_c"/>
    <property type="match status" value="1"/>
</dbReference>
<dbReference type="PRINTS" id="PR00081">
    <property type="entry name" value="GDHRDH"/>
</dbReference>
<dbReference type="Proteomes" id="UP000236197">
    <property type="component" value="Unassembled WGS sequence"/>
</dbReference>
<dbReference type="SUPFAM" id="SSF51735">
    <property type="entry name" value="NAD(P)-binding Rossmann-fold domains"/>
    <property type="match status" value="1"/>
</dbReference>
<dbReference type="GO" id="GO:0008202">
    <property type="term" value="P:steroid metabolic process"/>
    <property type="evidence" value="ECO:0007669"/>
    <property type="project" value="UniProtKB-KW"/>
</dbReference>
<evidence type="ECO:0000256" key="5">
    <source>
        <dbReference type="ARBA" id="ARBA00050257"/>
    </source>
</evidence>
<dbReference type="InterPro" id="IPR036291">
    <property type="entry name" value="NAD(P)-bd_dom_sf"/>
</dbReference>
<dbReference type="PANTHER" id="PTHR42879:SF2">
    <property type="entry name" value="3-OXOACYL-[ACYL-CARRIER-PROTEIN] REDUCTASE FABG"/>
    <property type="match status" value="1"/>
</dbReference>
<dbReference type="EC" id="1.1.1.391" evidence="9"/>
<evidence type="ECO:0000256" key="1">
    <source>
        <dbReference type="ARBA" id="ARBA00006484"/>
    </source>
</evidence>
<dbReference type="Gene3D" id="3.40.50.720">
    <property type="entry name" value="NAD(P)-binding Rossmann-like Domain"/>
    <property type="match status" value="1"/>
</dbReference>
<evidence type="ECO:0000256" key="11">
    <source>
        <dbReference type="RuleBase" id="RU000363"/>
    </source>
</evidence>
<keyword evidence="3" id="KW-0443">Lipid metabolism</keyword>
<dbReference type="GO" id="GO:0032787">
    <property type="term" value="P:monocarboxylic acid metabolic process"/>
    <property type="evidence" value="ECO:0007669"/>
    <property type="project" value="UniProtKB-ARBA"/>
</dbReference>
<dbReference type="AlphaFoldDB" id="A0A2K2UCE1"/>
<comment type="catalytic activity">
    <reaction evidence="5">
        <text>12alpha-hydroxy-3-oxo-5beta-cholan-24-oate + NADH + H(+) = isodeoxycholate + NAD(+)</text>
        <dbReference type="Rhea" id="RHEA:47492"/>
        <dbReference type="ChEBI" id="CHEBI:15378"/>
        <dbReference type="ChEBI" id="CHEBI:57540"/>
        <dbReference type="ChEBI" id="CHEBI:57945"/>
        <dbReference type="ChEBI" id="CHEBI:87733"/>
        <dbReference type="ChEBI" id="CHEBI:87734"/>
    </reaction>
    <physiologicalReaction direction="left-to-right" evidence="5">
        <dbReference type="Rhea" id="RHEA:47493"/>
    </physiologicalReaction>
</comment>
<evidence type="ECO:0000256" key="2">
    <source>
        <dbReference type="ARBA" id="ARBA00023002"/>
    </source>
</evidence>
<dbReference type="PROSITE" id="PS00061">
    <property type="entry name" value="ADH_SHORT"/>
    <property type="match status" value="1"/>
</dbReference>
<evidence type="ECO:0000256" key="6">
    <source>
        <dbReference type="ARBA" id="ARBA00050953"/>
    </source>
</evidence>
<accession>A0A2K2UCE1</accession>
<dbReference type="InterPro" id="IPR050259">
    <property type="entry name" value="SDR"/>
</dbReference>
<protein>
    <recommendedName>
        <fullName evidence="9">3beta-hydroxycholanate 3-dehydrogenase (NAD(+))</fullName>
        <ecNumber evidence="9">1.1.1.391</ecNumber>
    </recommendedName>
    <alternativeName>
        <fullName evidence="10">NAD-dependent bile acid 3beta-dehydrogenase</fullName>
    </alternativeName>
</protein>
<evidence type="ECO:0000313" key="12">
    <source>
        <dbReference type="EMBL" id="PNV68005.1"/>
    </source>
</evidence>
<proteinExistence type="inferred from homology"/>
<dbReference type="GO" id="GO:0016491">
    <property type="term" value="F:oxidoreductase activity"/>
    <property type="evidence" value="ECO:0007669"/>
    <property type="project" value="UniProtKB-KW"/>
</dbReference>
<dbReference type="PANTHER" id="PTHR42879">
    <property type="entry name" value="3-OXOACYL-(ACYL-CARRIER-PROTEIN) REDUCTASE"/>
    <property type="match status" value="1"/>
</dbReference>
<comment type="catalytic activity">
    <reaction evidence="6">
        <text>3-oxochenodeoxycholate + NADH + H(+) = isochenodeoxycholate + NAD(+)</text>
        <dbReference type="Rhea" id="RHEA:47516"/>
        <dbReference type="ChEBI" id="CHEBI:15378"/>
        <dbReference type="ChEBI" id="CHEBI:57540"/>
        <dbReference type="ChEBI" id="CHEBI:57945"/>
        <dbReference type="ChEBI" id="CHEBI:87730"/>
        <dbReference type="ChEBI" id="CHEBI:87731"/>
    </reaction>
    <physiologicalReaction direction="left-to-right" evidence="6">
        <dbReference type="Rhea" id="RHEA:47517"/>
    </physiologicalReaction>
</comment>
<comment type="catalytic activity">
    <reaction evidence="7">
        <text>7alpha,12alpha-dihydroxy-3-oxo-5beta-cholan-24-oate + NADH + H(+) = isocholate + NAD(+)</text>
        <dbReference type="Rhea" id="RHEA:47512"/>
        <dbReference type="ChEBI" id="CHEBI:15378"/>
        <dbReference type="ChEBI" id="CHEBI:57540"/>
        <dbReference type="ChEBI" id="CHEBI:57945"/>
        <dbReference type="ChEBI" id="CHEBI:87735"/>
        <dbReference type="ChEBI" id="CHEBI:87736"/>
    </reaction>
    <physiologicalReaction direction="left-to-right" evidence="7">
        <dbReference type="Rhea" id="RHEA:47513"/>
    </physiologicalReaction>
</comment>
<comment type="similarity">
    <text evidence="1 11">Belongs to the short-chain dehydrogenases/reductases (SDR) family.</text>
</comment>
<reference evidence="13" key="1">
    <citation type="submission" date="2018-01" db="EMBL/GenBank/DDBJ databases">
        <title>Rubneribacter badeniensis gen. nov., sp. nov., and Colonibacter rubneri, gen. nov., sp. nov., WGS of new members of the Eggerthellaceae.</title>
        <authorList>
            <person name="Danylec N."/>
            <person name="Stoll D.A."/>
            <person name="Doetsch A."/>
            <person name="Kulling S.E."/>
            <person name="Huch M."/>
        </authorList>
    </citation>
    <scope>NUCLEOTIDE SEQUENCE [LARGE SCALE GENOMIC DNA]</scope>
    <source>
        <strain evidence="13">ResAG-96</strain>
    </source>
</reference>
<organism evidence="12 13">
    <name type="scientific">Enteroscipio rubneri</name>
    <dbReference type="NCBI Taxonomy" id="2070686"/>
    <lineage>
        <taxon>Bacteria</taxon>
        <taxon>Bacillati</taxon>
        <taxon>Actinomycetota</taxon>
        <taxon>Coriobacteriia</taxon>
        <taxon>Eggerthellales</taxon>
        <taxon>Eggerthellaceae</taxon>
        <taxon>Enteroscipio</taxon>
    </lineage>
</organism>
<dbReference type="FunFam" id="3.40.50.720:FF:000084">
    <property type="entry name" value="Short-chain dehydrogenase reductase"/>
    <property type="match status" value="1"/>
</dbReference>